<evidence type="ECO:0000313" key="6">
    <source>
        <dbReference type="EMBL" id="AGR56791.1"/>
    </source>
</evidence>
<dbReference type="PROSITE" id="PS50143">
    <property type="entry name" value="BIR_REPEAT_2"/>
    <property type="match status" value="2"/>
</dbReference>
<protein>
    <submittedName>
        <fullName evidence="6">Iap-3</fullName>
    </submittedName>
</protein>
<keyword evidence="1" id="KW-0479">Metal-binding</keyword>
<accession>S5MK11</accession>
<dbReference type="PANTHER" id="PTHR10044:SF139">
    <property type="entry name" value="DEATH-ASSOCIATED INHIBITOR OF APOPTOSIS 2"/>
    <property type="match status" value="1"/>
</dbReference>
<dbReference type="PROSITE" id="PS50089">
    <property type="entry name" value="ZF_RING_2"/>
    <property type="match status" value="1"/>
</dbReference>
<dbReference type="Proteomes" id="UP000203768">
    <property type="component" value="Segment"/>
</dbReference>
<dbReference type="SMART" id="SM00238">
    <property type="entry name" value="BIR"/>
    <property type="match status" value="2"/>
</dbReference>
<dbReference type="PROSITE" id="PS00518">
    <property type="entry name" value="ZF_RING_1"/>
    <property type="match status" value="1"/>
</dbReference>
<keyword evidence="2 4" id="KW-0863">Zinc-finger</keyword>
<sequence>MNIKFELLDCEYYRRKTFVRWPHKYPLSPHILARHGFYFCGGYDTIKCHKCSLMYFNLEPGAFIDRTHEKMTDCVYSHVFTPEYVTYNNVCDREINTSSAAHANYVHLSTRLATFNSWPTWLVQQPLELAEAGFVYTGIDDNVYCFMCDCNVREWKYEDDPWVRHTLASSGCCVFLKATKGCDYVKSIIAGNSIMDTTLDCGRQNGSFQNHRLDVVENNNSDVADDDSDVTIAAQDSCCSICLDNDRNACLIPCGHLICLECAENVEVCPFCREGVITVQRIYAL</sequence>
<dbReference type="Pfam" id="PF00653">
    <property type="entry name" value="BIR"/>
    <property type="match status" value="2"/>
</dbReference>
<evidence type="ECO:0000256" key="2">
    <source>
        <dbReference type="ARBA" id="ARBA00022771"/>
    </source>
</evidence>
<dbReference type="PANTHER" id="PTHR10044">
    <property type="entry name" value="INHIBITOR OF APOPTOSIS"/>
    <property type="match status" value="1"/>
</dbReference>
<evidence type="ECO:0000256" key="4">
    <source>
        <dbReference type="PROSITE-ProRule" id="PRU00175"/>
    </source>
</evidence>
<dbReference type="GeneID" id="16489441"/>
<dbReference type="Gene3D" id="1.10.1170.10">
    <property type="entry name" value="Inhibitor Of Apoptosis Protein (2mihbC-IAP-1), Chain A"/>
    <property type="match status" value="2"/>
</dbReference>
<gene>
    <name evidence="6" type="ORF">Hesp039</name>
</gene>
<dbReference type="InterPro" id="IPR017907">
    <property type="entry name" value="Znf_RING_CS"/>
</dbReference>
<dbReference type="RefSeq" id="YP_008378255.1">
    <property type="nucleotide sequence ID" value="NC_021923.1"/>
</dbReference>
<dbReference type="SUPFAM" id="SSF57924">
    <property type="entry name" value="Inhibitor of apoptosis (IAP) repeat"/>
    <property type="match status" value="2"/>
</dbReference>
<dbReference type="SMART" id="SM00184">
    <property type="entry name" value="RING"/>
    <property type="match status" value="1"/>
</dbReference>
<evidence type="ECO:0000256" key="3">
    <source>
        <dbReference type="ARBA" id="ARBA00022833"/>
    </source>
</evidence>
<dbReference type="GO" id="GO:0008270">
    <property type="term" value="F:zinc ion binding"/>
    <property type="evidence" value="ECO:0007669"/>
    <property type="project" value="UniProtKB-KW"/>
</dbReference>
<dbReference type="InterPro" id="IPR001370">
    <property type="entry name" value="BIR_rpt"/>
</dbReference>
<dbReference type="KEGG" id="vg:16489441"/>
<keyword evidence="3" id="KW-0862">Zinc</keyword>
<evidence type="ECO:0000256" key="1">
    <source>
        <dbReference type="ARBA" id="ARBA00022723"/>
    </source>
</evidence>
<dbReference type="CDD" id="cd00022">
    <property type="entry name" value="BIR"/>
    <property type="match status" value="1"/>
</dbReference>
<name>S5MK11_9ABAC</name>
<proteinExistence type="predicted"/>
<organism evidence="6 7">
    <name type="scientific">Hemileuca sp. nucleopolyhedrovirus</name>
    <dbReference type="NCBI Taxonomy" id="1367203"/>
    <lineage>
        <taxon>Viruses</taxon>
        <taxon>Viruses incertae sedis</taxon>
        <taxon>Naldaviricetes</taxon>
        <taxon>Lefavirales</taxon>
        <taxon>Baculoviridae</taxon>
        <taxon>Alphabaculovirus</taxon>
        <taxon>Alphabaculovirus heleucae</taxon>
        <taxon>Hemileuca species nucleopolyhedrovirus</taxon>
    </lineage>
</organism>
<dbReference type="InterPro" id="IPR001841">
    <property type="entry name" value="Znf_RING"/>
</dbReference>
<dbReference type="Pfam" id="PF13920">
    <property type="entry name" value="zf-C3HC4_3"/>
    <property type="match status" value="1"/>
</dbReference>
<reference evidence="6 7" key="1">
    <citation type="journal article" date="2013" name="Virus Genes">
        <title>The genome of a baculovirus isolated from Hemileuca sp. encodes a serpin ortholog.</title>
        <authorList>
            <person name="Rohrmann G.F."/>
            <person name="Erlandson M.A."/>
            <person name="Theilmann D.A."/>
        </authorList>
    </citation>
    <scope>NUCLEOTIDE SEQUENCE [LARGE SCALE GENOMIC DNA]</scope>
</reference>
<keyword evidence="7" id="KW-1185">Reference proteome</keyword>
<dbReference type="InterPro" id="IPR050784">
    <property type="entry name" value="IAP"/>
</dbReference>
<evidence type="ECO:0000313" key="7">
    <source>
        <dbReference type="Proteomes" id="UP000203768"/>
    </source>
</evidence>
<dbReference type="InterPro" id="IPR013083">
    <property type="entry name" value="Znf_RING/FYVE/PHD"/>
</dbReference>
<evidence type="ECO:0000259" key="5">
    <source>
        <dbReference type="PROSITE" id="PS50089"/>
    </source>
</evidence>
<dbReference type="OrthoDB" id="9255at10239"/>
<feature type="domain" description="RING-type" evidence="5">
    <location>
        <begin position="239"/>
        <end position="273"/>
    </location>
</feature>
<dbReference type="EMBL" id="KF158713">
    <property type="protein sequence ID" value="AGR56791.1"/>
    <property type="molecule type" value="Genomic_DNA"/>
</dbReference>
<dbReference type="Gene3D" id="3.30.40.10">
    <property type="entry name" value="Zinc/RING finger domain, C3HC4 (zinc finger)"/>
    <property type="match status" value="1"/>
</dbReference>